<dbReference type="Pfam" id="PF03069">
    <property type="entry name" value="FmdA_AmdA"/>
    <property type="match status" value="2"/>
</dbReference>
<proteinExistence type="predicted"/>
<evidence type="ECO:0000313" key="1">
    <source>
        <dbReference type="EMBL" id="GGN24390.1"/>
    </source>
</evidence>
<evidence type="ECO:0000313" key="2">
    <source>
        <dbReference type="Proteomes" id="UP000608850"/>
    </source>
</evidence>
<sequence length="316" mass="33646">MTDANIDHQIERTDTNVRHDWSPDYDPIARVEPGDTVAFECRDSMDGQVTPKTTASDVANTTFDPVHPITGPVAVEGAEPGDAVAIEILDLEHEGWGYTAFWPEDRGLLPEEFDECGIHIWDLNGDVGQFVDSIGVPLDPFPGIVGLAPAESGRHSTIPPRATGGNLDVKHLTEGATLYLPVEVAGAMLSVGDCHAAQGDGEVCVNGIEAPMTATVRVDLVKDARFETPRFETTGPYAPAGRDGGTAYATTGVGDDLMVAAKDAISGMIDYLNSEYGLSRSNAYVLCSAAVDLKINEVVNAPNWVVSAYLPTSLFE</sequence>
<dbReference type="Gene3D" id="2.60.120.580">
    <property type="entry name" value="Acetamidase/Formamidase-like domains"/>
    <property type="match status" value="2"/>
</dbReference>
<dbReference type="Proteomes" id="UP000608850">
    <property type="component" value="Unassembled WGS sequence"/>
</dbReference>
<protein>
    <submittedName>
        <fullName evidence="1">Acetamidase</fullName>
    </submittedName>
</protein>
<accession>A0A830GDU7</accession>
<gene>
    <name evidence="1" type="ORF">GCM10009021_27760</name>
</gene>
<dbReference type="RefSeq" id="WP_188879743.1">
    <property type="nucleotide sequence ID" value="NZ_BMOQ01000008.1"/>
</dbReference>
<name>A0A830GDU7_9EURY</name>
<dbReference type="EMBL" id="BMOQ01000008">
    <property type="protein sequence ID" value="GGN24390.1"/>
    <property type="molecule type" value="Genomic_DNA"/>
</dbReference>
<dbReference type="SUPFAM" id="SSF141130">
    <property type="entry name" value="Acetamidase/Formamidase-like"/>
    <property type="match status" value="1"/>
</dbReference>
<dbReference type="OrthoDB" id="42832at2157"/>
<comment type="caution">
    <text evidence="1">The sequence shown here is derived from an EMBL/GenBank/DDBJ whole genome shotgun (WGS) entry which is preliminary data.</text>
</comment>
<keyword evidence="2" id="KW-1185">Reference proteome</keyword>
<organism evidence="1 2">
    <name type="scientific">Halarchaeum nitratireducens</name>
    <dbReference type="NCBI Taxonomy" id="489913"/>
    <lineage>
        <taxon>Archaea</taxon>
        <taxon>Methanobacteriati</taxon>
        <taxon>Methanobacteriota</taxon>
        <taxon>Stenosarchaea group</taxon>
        <taxon>Halobacteria</taxon>
        <taxon>Halobacteriales</taxon>
        <taxon>Halobacteriaceae</taxon>
    </lineage>
</organism>
<dbReference type="GO" id="GO:0016811">
    <property type="term" value="F:hydrolase activity, acting on carbon-nitrogen (but not peptide) bonds, in linear amides"/>
    <property type="evidence" value="ECO:0007669"/>
    <property type="project" value="InterPro"/>
</dbReference>
<dbReference type="Gene3D" id="3.10.28.20">
    <property type="entry name" value="Acetamidase/Formamidase-like domains"/>
    <property type="match status" value="1"/>
</dbReference>
<dbReference type="PANTHER" id="PTHR31891:SF1">
    <property type="entry name" value="FORMAMIDASE C869.04-RELATED"/>
    <property type="match status" value="1"/>
</dbReference>
<reference evidence="1 2" key="1">
    <citation type="journal article" date="2019" name="Int. J. Syst. Evol. Microbiol.">
        <title>The Global Catalogue of Microorganisms (GCM) 10K type strain sequencing project: providing services to taxonomists for standard genome sequencing and annotation.</title>
        <authorList>
            <consortium name="The Broad Institute Genomics Platform"/>
            <consortium name="The Broad Institute Genome Sequencing Center for Infectious Disease"/>
            <person name="Wu L."/>
            <person name="Ma J."/>
        </authorList>
    </citation>
    <scope>NUCLEOTIDE SEQUENCE [LARGE SCALE GENOMIC DNA]</scope>
    <source>
        <strain evidence="1 2">JCM 16331</strain>
    </source>
</reference>
<dbReference type="PANTHER" id="PTHR31891">
    <property type="entry name" value="FORMAMIDASE C869.04-RELATED"/>
    <property type="match status" value="1"/>
</dbReference>
<dbReference type="InterPro" id="IPR004304">
    <property type="entry name" value="FmdA_AmdA"/>
</dbReference>
<dbReference type="AlphaFoldDB" id="A0A830GDU7"/>